<evidence type="ECO:0000313" key="2">
    <source>
        <dbReference type="Proteomes" id="UP000215335"/>
    </source>
</evidence>
<accession>A0A232F096</accession>
<protein>
    <submittedName>
        <fullName evidence="1">Uncharacterized protein</fullName>
    </submittedName>
</protein>
<name>A0A232F096_9HYME</name>
<gene>
    <name evidence="1" type="ORF">TSAR_007552</name>
</gene>
<dbReference type="AlphaFoldDB" id="A0A232F096"/>
<reference evidence="1 2" key="1">
    <citation type="journal article" date="2017" name="Curr. Biol.">
        <title>The Evolution of Venom by Co-option of Single-Copy Genes.</title>
        <authorList>
            <person name="Martinson E.O."/>
            <person name="Mrinalini"/>
            <person name="Kelkar Y.D."/>
            <person name="Chang C.H."/>
            <person name="Werren J.H."/>
        </authorList>
    </citation>
    <scope>NUCLEOTIDE SEQUENCE [LARGE SCALE GENOMIC DNA]</scope>
    <source>
        <strain evidence="1 2">Alberta</strain>
        <tissue evidence="1">Whole body</tissue>
    </source>
</reference>
<keyword evidence="2" id="KW-1185">Reference proteome</keyword>
<sequence>MRLGLFSGFSEIAAIRGTSIQTTACLRASHTHDSLLDIFTISSFTRFARRSEKNVIAVFDELDPLPELASQV</sequence>
<dbReference type="EMBL" id="NNAY01001472">
    <property type="protein sequence ID" value="OXU23848.1"/>
    <property type="molecule type" value="Genomic_DNA"/>
</dbReference>
<comment type="caution">
    <text evidence="1">The sequence shown here is derived from an EMBL/GenBank/DDBJ whole genome shotgun (WGS) entry which is preliminary data.</text>
</comment>
<organism evidence="1 2">
    <name type="scientific">Trichomalopsis sarcophagae</name>
    <dbReference type="NCBI Taxonomy" id="543379"/>
    <lineage>
        <taxon>Eukaryota</taxon>
        <taxon>Metazoa</taxon>
        <taxon>Ecdysozoa</taxon>
        <taxon>Arthropoda</taxon>
        <taxon>Hexapoda</taxon>
        <taxon>Insecta</taxon>
        <taxon>Pterygota</taxon>
        <taxon>Neoptera</taxon>
        <taxon>Endopterygota</taxon>
        <taxon>Hymenoptera</taxon>
        <taxon>Apocrita</taxon>
        <taxon>Proctotrupomorpha</taxon>
        <taxon>Chalcidoidea</taxon>
        <taxon>Pteromalidae</taxon>
        <taxon>Pteromalinae</taxon>
        <taxon>Trichomalopsis</taxon>
    </lineage>
</organism>
<proteinExistence type="predicted"/>
<dbReference type="Proteomes" id="UP000215335">
    <property type="component" value="Unassembled WGS sequence"/>
</dbReference>
<evidence type="ECO:0000313" key="1">
    <source>
        <dbReference type="EMBL" id="OXU23848.1"/>
    </source>
</evidence>